<dbReference type="Proteomes" id="UP000886725">
    <property type="component" value="Unassembled WGS sequence"/>
</dbReference>
<evidence type="ECO:0000259" key="5">
    <source>
        <dbReference type="Pfam" id="PF04542"/>
    </source>
</evidence>
<dbReference type="SUPFAM" id="SSF88946">
    <property type="entry name" value="Sigma2 domain of RNA polymerase sigma factors"/>
    <property type="match status" value="1"/>
</dbReference>
<evidence type="ECO:0000313" key="6">
    <source>
        <dbReference type="EMBL" id="HIQ64921.1"/>
    </source>
</evidence>
<evidence type="ECO:0000256" key="4">
    <source>
        <dbReference type="ARBA" id="ARBA00023163"/>
    </source>
</evidence>
<comment type="caution">
    <text evidence="6">The sequence shown here is derived from an EMBL/GenBank/DDBJ whole genome shotgun (WGS) entry which is preliminary data.</text>
</comment>
<feature type="domain" description="RNA polymerase sigma-70 region 2" evidence="5">
    <location>
        <begin position="24"/>
        <end position="97"/>
    </location>
</feature>
<organism evidence="6 7">
    <name type="scientific">Candidatus Faecenecus gallistercoris</name>
    <dbReference type="NCBI Taxonomy" id="2840793"/>
    <lineage>
        <taxon>Bacteria</taxon>
        <taxon>Bacillati</taxon>
        <taxon>Bacillota</taxon>
        <taxon>Bacillota incertae sedis</taxon>
        <taxon>Candidatus Faecenecus</taxon>
    </lineage>
</organism>
<dbReference type="InterPro" id="IPR013325">
    <property type="entry name" value="RNA_pol_sigma_r2"/>
</dbReference>
<dbReference type="Pfam" id="PF04542">
    <property type="entry name" value="Sigma70_r2"/>
    <property type="match status" value="1"/>
</dbReference>
<dbReference type="Gene3D" id="1.10.1740.10">
    <property type="match status" value="1"/>
</dbReference>
<protein>
    <submittedName>
        <fullName evidence="6">Sigma-70 family RNA polymerase sigma factor</fullName>
    </submittedName>
</protein>
<dbReference type="InterPro" id="IPR014284">
    <property type="entry name" value="RNA_pol_sigma-70_dom"/>
</dbReference>
<dbReference type="InterPro" id="IPR007627">
    <property type="entry name" value="RNA_pol_sigma70_r2"/>
</dbReference>
<keyword evidence="3" id="KW-0238">DNA-binding</keyword>
<dbReference type="PANTHER" id="PTHR30385:SF1">
    <property type="entry name" value="RNA POLYMERASE SIGMA-H FACTOR"/>
    <property type="match status" value="1"/>
</dbReference>
<name>A0A9D0Z0Q8_9FIRM</name>
<evidence type="ECO:0000313" key="7">
    <source>
        <dbReference type="Proteomes" id="UP000886725"/>
    </source>
</evidence>
<keyword evidence="2" id="KW-0731">Sigma factor</keyword>
<keyword evidence="4" id="KW-0804">Transcription</keyword>
<gene>
    <name evidence="6" type="ORF">IAC85_04190</name>
</gene>
<evidence type="ECO:0000256" key="3">
    <source>
        <dbReference type="ARBA" id="ARBA00023125"/>
    </source>
</evidence>
<reference evidence="6" key="2">
    <citation type="journal article" date="2021" name="PeerJ">
        <title>Extensive microbial diversity within the chicken gut microbiome revealed by metagenomics and culture.</title>
        <authorList>
            <person name="Gilroy R."/>
            <person name="Ravi A."/>
            <person name="Getino M."/>
            <person name="Pursley I."/>
            <person name="Horton D.L."/>
            <person name="Alikhan N.F."/>
            <person name="Baker D."/>
            <person name="Gharbi K."/>
            <person name="Hall N."/>
            <person name="Watson M."/>
            <person name="Adriaenssens E.M."/>
            <person name="Foster-Nyarko E."/>
            <person name="Jarju S."/>
            <person name="Secka A."/>
            <person name="Antonio M."/>
            <person name="Oren A."/>
            <person name="Chaudhuri R.R."/>
            <person name="La Ragione R."/>
            <person name="Hildebrand F."/>
            <person name="Pallen M.J."/>
        </authorList>
    </citation>
    <scope>NUCLEOTIDE SEQUENCE</scope>
    <source>
        <strain evidence="6">CHK165-10780</strain>
    </source>
</reference>
<sequence>MEYQTNDYELIYMIREHNLEEELLYQKYEPMIKSEIKKYIKQAKYAGLDIMDLYQEGMVGLSDALKYYDELQGTQFSTYAYKCIRGKVMNCIRKETRQKRGAFVERYSLSKEMSSGLKIEDLLANDADVEKELYYKHLANEITRFKHTLPIMHSLVFELRMNGFSSREVSMLLELSYRTVNNYWHRSKEALKRSLSI</sequence>
<dbReference type="SUPFAM" id="SSF88659">
    <property type="entry name" value="Sigma3 and sigma4 domains of RNA polymerase sigma factors"/>
    <property type="match status" value="1"/>
</dbReference>
<dbReference type="GO" id="GO:0016987">
    <property type="term" value="F:sigma factor activity"/>
    <property type="evidence" value="ECO:0007669"/>
    <property type="project" value="UniProtKB-KW"/>
</dbReference>
<dbReference type="EMBL" id="DVFU01000079">
    <property type="protein sequence ID" value="HIQ64921.1"/>
    <property type="molecule type" value="Genomic_DNA"/>
</dbReference>
<reference evidence="6" key="1">
    <citation type="submission" date="2020-10" db="EMBL/GenBank/DDBJ databases">
        <authorList>
            <person name="Gilroy R."/>
        </authorList>
    </citation>
    <scope>NUCLEOTIDE SEQUENCE</scope>
    <source>
        <strain evidence="6">CHK165-10780</strain>
    </source>
</reference>
<evidence type="ECO:0000256" key="1">
    <source>
        <dbReference type="ARBA" id="ARBA00023015"/>
    </source>
</evidence>
<dbReference type="GO" id="GO:0003677">
    <property type="term" value="F:DNA binding"/>
    <property type="evidence" value="ECO:0007669"/>
    <property type="project" value="UniProtKB-KW"/>
</dbReference>
<dbReference type="NCBIfam" id="TIGR02937">
    <property type="entry name" value="sigma70-ECF"/>
    <property type="match status" value="1"/>
</dbReference>
<accession>A0A9D0Z0Q8</accession>
<dbReference type="Gene3D" id="1.10.10.10">
    <property type="entry name" value="Winged helix-like DNA-binding domain superfamily/Winged helix DNA-binding domain"/>
    <property type="match status" value="1"/>
</dbReference>
<dbReference type="PANTHER" id="PTHR30385">
    <property type="entry name" value="SIGMA FACTOR F FLAGELLAR"/>
    <property type="match status" value="1"/>
</dbReference>
<proteinExistence type="predicted"/>
<dbReference type="InterPro" id="IPR036388">
    <property type="entry name" value="WH-like_DNA-bd_sf"/>
</dbReference>
<dbReference type="InterPro" id="IPR013324">
    <property type="entry name" value="RNA_pol_sigma_r3/r4-like"/>
</dbReference>
<dbReference type="AlphaFoldDB" id="A0A9D0Z0Q8"/>
<dbReference type="GO" id="GO:0006352">
    <property type="term" value="P:DNA-templated transcription initiation"/>
    <property type="evidence" value="ECO:0007669"/>
    <property type="project" value="InterPro"/>
</dbReference>
<keyword evidence="1" id="KW-0805">Transcription regulation</keyword>
<evidence type="ECO:0000256" key="2">
    <source>
        <dbReference type="ARBA" id="ARBA00023082"/>
    </source>
</evidence>